<dbReference type="EMBL" id="JACRDE010000600">
    <property type="protein sequence ID" value="MBI5252379.1"/>
    <property type="molecule type" value="Genomic_DNA"/>
</dbReference>
<accession>A0A9D6V6E6</accession>
<dbReference type="Proteomes" id="UP000807825">
    <property type="component" value="Unassembled WGS sequence"/>
</dbReference>
<organism evidence="3 4">
    <name type="scientific">Desulfomonile tiedjei</name>
    <dbReference type="NCBI Taxonomy" id="2358"/>
    <lineage>
        <taxon>Bacteria</taxon>
        <taxon>Pseudomonadati</taxon>
        <taxon>Thermodesulfobacteriota</taxon>
        <taxon>Desulfomonilia</taxon>
        <taxon>Desulfomonilales</taxon>
        <taxon>Desulfomonilaceae</taxon>
        <taxon>Desulfomonile</taxon>
    </lineage>
</organism>
<evidence type="ECO:0000256" key="2">
    <source>
        <dbReference type="SAM" id="SignalP"/>
    </source>
</evidence>
<evidence type="ECO:0000256" key="1">
    <source>
        <dbReference type="SAM" id="Phobius"/>
    </source>
</evidence>
<keyword evidence="1" id="KW-0472">Membrane</keyword>
<protein>
    <submittedName>
        <fullName evidence="3">Uncharacterized protein</fullName>
    </submittedName>
</protein>
<name>A0A9D6V6E6_9BACT</name>
<gene>
    <name evidence="3" type="ORF">HY912_23030</name>
</gene>
<feature type="signal peptide" evidence="2">
    <location>
        <begin position="1"/>
        <end position="22"/>
    </location>
</feature>
<keyword evidence="1" id="KW-0812">Transmembrane</keyword>
<keyword evidence="1" id="KW-1133">Transmembrane helix</keyword>
<feature type="transmembrane region" description="Helical" evidence="1">
    <location>
        <begin position="46"/>
        <end position="62"/>
    </location>
</feature>
<feature type="chain" id="PRO_5039040247" evidence="2">
    <location>
        <begin position="23"/>
        <end position="84"/>
    </location>
</feature>
<dbReference type="AlphaFoldDB" id="A0A9D6V6E6"/>
<evidence type="ECO:0000313" key="4">
    <source>
        <dbReference type="Proteomes" id="UP000807825"/>
    </source>
</evidence>
<keyword evidence="2" id="KW-0732">Signal</keyword>
<evidence type="ECO:0000313" key="3">
    <source>
        <dbReference type="EMBL" id="MBI5252379.1"/>
    </source>
</evidence>
<proteinExistence type="predicted"/>
<reference evidence="3" key="1">
    <citation type="submission" date="2020-07" db="EMBL/GenBank/DDBJ databases">
        <title>Huge and variable diversity of episymbiotic CPR bacteria and DPANN archaea in groundwater ecosystems.</title>
        <authorList>
            <person name="He C.Y."/>
            <person name="Keren R."/>
            <person name="Whittaker M."/>
            <person name="Farag I.F."/>
            <person name="Doudna J."/>
            <person name="Cate J.H.D."/>
            <person name="Banfield J.F."/>
        </authorList>
    </citation>
    <scope>NUCLEOTIDE SEQUENCE</scope>
    <source>
        <strain evidence="3">NC_groundwater_1664_Pr3_B-0.1um_52_9</strain>
    </source>
</reference>
<sequence length="84" mass="9319">MGRSLVVGMCVVMMAFPLPCFAASPEVYDSSYWSSLVHEENSVTASVLYLPYIFFMIPYRFVDGIVNPKPASQAVVPPPVHRAH</sequence>
<comment type="caution">
    <text evidence="3">The sequence shown here is derived from an EMBL/GenBank/DDBJ whole genome shotgun (WGS) entry which is preliminary data.</text>
</comment>